<evidence type="ECO:0000313" key="2">
    <source>
        <dbReference type="EMBL" id="CAD8062663.1"/>
    </source>
</evidence>
<dbReference type="PANTHER" id="PTHR13258:SF0">
    <property type="entry name" value="SYNDETIN"/>
    <property type="match status" value="1"/>
</dbReference>
<dbReference type="InterPro" id="IPR019514">
    <property type="entry name" value="Syndetin_C"/>
</dbReference>
<dbReference type="GO" id="GO:0032456">
    <property type="term" value="P:endocytic recycling"/>
    <property type="evidence" value="ECO:0007669"/>
    <property type="project" value="InterPro"/>
</dbReference>
<dbReference type="Pfam" id="PF10474">
    <property type="entry name" value="Syndetin_C"/>
    <property type="match status" value="1"/>
</dbReference>
<dbReference type="GO" id="GO:0000149">
    <property type="term" value="F:SNARE binding"/>
    <property type="evidence" value="ECO:0007669"/>
    <property type="project" value="TreeGrafter"/>
</dbReference>
<feature type="domain" description="Syndetin C-terminal" evidence="1">
    <location>
        <begin position="669"/>
        <end position="870"/>
    </location>
</feature>
<dbReference type="PANTHER" id="PTHR13258">
    <property type="entry name" value="SYNDETIN"/>
    <property type="match status" value="1"/>
</dbReference>
<dbReference type="AlphaFoldDB" id="A0A8S1LAQ3"/>
<dbReference type="OMA" id="ESYLYME"/>
<proteinExistence type="predicted"/>
<dbReference type="GO" id="GO:0042147">
    <property type="term" value="P:retrograde transport, endosome to Golgi"/>
    <property type="evidence" value="ECO:0007669"/>
    <property type="project" value="InterPro"/>
</dbReference>
<keyword evidence="3" id="KW-1185">Reference proteome</keyword>
<accession>A0A8S1LAQ3</accession>
<gene>
    <name evidence="2" type="ORF">PPRIM_AZ9-3.1.T0330267</name>
</gene>
<dbReference type="GO" id="GO:0005829">
    <property type="term" value="C:cytosol"/>
    <property type="evidence" value="ECO:0007669"/>
    <property type="project" value="GOC"/>
</dbReference>
<evidence type="ECO:0000259" key="1">
    <source>
        <dbReference type="Pfam" id="PF10474"/>
    </source>
</evidence>
<dbReference type="GO" id="GO:1990745">
    <property type="term" value="C:EARP complex"/>
    <property type="evidence" value="ECO:0007669"/>
    <property type="project" value="InterPro"/>
</dbReference>
<name>A0A8S1LAQ3_PARPR</name>
<evidence type="ECO:0000313" key="3">
    <source>
        <dbReference type="Proteomes" id="UP000688137"/>
    </source>
</evidence>
<organism evidence="2 3">
    <name type="scientific">Paramecium primaurelia</name>
    <dbReference type="NCBI Taxonomy" id="5886"/>
    <lineage>
        <taxon>Eukaryota</taxon>
        <taxon>Sar</taxon>
        <taxon>Alveolata</taxon>
        <taxon>Ciliophora</taxon>
        <taxon>Intramacronucleata</taxon>
        <taxon>Oligohymenophorea</taxon>
        <taxon>Peniculida</taxon>
        <taxon>Parameciidae</taxon>
        <taxon>Paramecium</taxon>
    </lineage>
</organism>
<sequence length="881" mass="105921">MFNKKKDYIKKKYKDVPLLNIGDVNRILQQYKSDEDKFRMFTSILEIQKQHTTRTHESNTEEILRKNVQRLIELYGDVDINHDALNNIYKNVDENQDIQTQIEKIEYSNIFQGDMNSQMISIQRQIERYDHYLNVIQTKLSKNVFTNYSSYLQALTHIDQIGNISQELLMKVRSSREKMQKTQQIVLKQSKQILVKRQSILNIQQLIETLKKIKDCYALPYERFVLSMQNGYIDASMYLPTIINIEIIDGLQLIPKNYKEDRIEYVRQLTCKGIMDQFINYDEKIYKIHYESYLYMEKNNIVQPYETIVHLLIFRAFEAKLQIVFDQISQILSIDFYFDNLTDSLNQISKDQLTEFYRELCCQTIHFFMNFHLIIRFHLDYSQNSSIIELRKLIYEKVFDRICDFINQTTSWPRMNKEDMICFFGMLTILISKCEVFGGQNLQKYKTFIEDKFSNYLESRGNDKQIKEQLINEDCKKCMKITLNQTQIVLQIANKQQKFHIFEYKDPFPDTLNIFKSIEYKKIIDLIMGSTVSFKKQTNNSSLIYQGKERTLSLTQTINQIYIIIQQQLLYIHFFQQHKEKLIEELIFLINYYIYTLAIPMILDEHKRYIFEDTLNFNYDPKQEPDQYTQQFEHNSQVIIYREKYGDLIKYLKKIQIPEDLKVKKSQTFDIMDRVVYIESIIFVINEFDSIKEVFQEFKPFYSELNSIIGQLQELVIRDCINLELYAQLVQCKYELKQNDKDDQQRIQLIDKIISVNEIKLQGLSQHQLTEIQKLYYDEIIYLFAVVYSRIKKVNNIGREVMLNDYYKVSKTFNIENSLYESYIKMLNSNQADTIIEYMNNHQKQFPYKMLMGLFNAQGLQNCKKQQRKDQLFKIFQHYQQ</sequence>
<comment type="caution">
    <text evidence="2">The sequence shown here is derived from an EMBL/GenBank/DDBJ whole genome shotgun (WGS) entry which is preliminary data.</text>
</comment>
<dbReference type="EMBL" id="CAJJDM010000032">
    <property type="protein sequence ID" value="CAD8062663.1"/>
    <property type="molecule type" value="Genomic_DNA"/>
</dbReference>
<dbReference type="InterPro" id="IPR040047">
    <property type="entry name" value="VPS50"/>
</dbReference>
<dbReference type="Proteomes" id="UP000688137">
    <property type="component" value="Unassembled WGS sequence"/>
</dbReference>
<protein>
    <recommendedName>
        <fullName evidence="1">Syndetin C-terminal domain-containing protein</fullName>
    </recommendedName>
</protein>
<reference evidence="2" key="1">
    <citation type="submission" date="2021-01" db="EMBL/GenBank/DDBJ databases">
        <authorList>
            <consortium name="Genoscope - CEA"/>
            <person name="William W."/>
        </authorList>
    </citation>
    <scope>NUCLEOTIDE SEQUENCE</scope>
</reference>